<evidence type="ECO:0000313" key="3">
    <source>
        <dbReference type="Proteomes" id="UP000030765"/>
    </source>
</evidence>
<dbReference type="Proteomes" id="UP000030765">
    <property type="component" value="Unassembled WGS sequence"/>
</dbReference>
<proteinExistence type="predicted"/>
<protein>
    <submittedName>
        <fullName evidence="1 2">Uncharacterized protein</fullName>
    </submittedName>
</protein>
<dbReference type="OrthoDB" id="7743658at2759"/>
<keyword evidence="3" id="KW-1185">Reference proteome</keyword>
<dbReference type="VEuPathDB" id="VectorBase:ASIS020694"/>
<dbReference type="PANTHER" id="PTHR33053:SF25">
    <property type="entry name" value="TRANSPOSASE DOMAIN-CONTAINING PROTEIN"/>
    <property type="match status" value="1"/>
</dbReference>
<gene>
    <name evidence="1" type="ORF">ZHAS_00001058</name>
</gene>
<name>A0A084VAZ7_ANOSI</name>
<dbReference type="STRING" id="74873.A0A084VAZ7"/>
<accession>A0A084VAZ7</accession>
<dbReference type="EMBL" id="ATLV01004793">
    <property type="status" value="NOT_ANNOTATED_CDS"/>
    <property type="molecule type" value="Genomic_DNA"/>
</dbReference>
<evidence type="ECO:0000313" key="1">
    <source>
        <dbReference type="EMBL" id="KFB35141.1"/>
    </source>
</evidence>
<reference evidence="2" key="2">
    <citation type="submission" date="2020-05" db="UniProtKB">
        <authorList>
            <consortium name="EnsemblMetazoa"/>
        </authorList>
    </citation>
    <scope>IDENTIFICATION</scope>
</reference>
<dbReference type="EnsemblMetazoa" id="ASIC001058-RA">
    <property type="protein sequence ID" value="ASIC001058-PA"/>
    <property type="gene ID" value="ASIC001058"/>
</dbReference>
<dbReference type="EMBL" id="KE524239">
    <property type="protein sequence ID" value="KFB35141.1"/>
    <property type="molecule type" value="Genomic_DNA"/>
</dbReference>
<dbReference type="VEuPathDB" id="VectorBase:ASIC001058"/>
<sequence>MQFWPILFKIHEMPEAPVMTAAIFCGLTKPTNLTEYLGPMCAEINELILHGLSIDGKRVVVKLRAFIADTVARCFIKGVIRHGGYNSCQKCTVEGRYNQQYHKVVFTGVGAEKRINEAFRNNAYP</sequence>
<dbReference type="OMA" id="MCAEINE"/>
<dbReference type="AlphaFoldDB" id="A0A084VAZ7"/>
<organism evidence="1">
    <name type="scientific">Anopheles sinensis</name>
    <name type="common">Mosquito</name>
    <dbReference type="NCBI Taxonomy" id="74873"/>
    <lineage>
        <taxon>Eukaryota</taxon>
        <taxon>Metazoa</taxon>
        <taxon>Ecdysozoa</taxon>
        <taxon>Arthropoda</taxon>
        <taxon>Hexapoda</taxon>
        <taxon>Insecta</taxon>
        <taxon>Pterygota</taxon>
        <taxon>Neoptera</taxon>
        <taxon>Endopterygota</taxon>
        <taxon>Diptera</taxon>
        <taxon>Nematocera</taxon>
        <taxon>Culicoidea</taxon>
        <taxon>Culicidae</taxon>
        <taxon>Anophelinae</taxon>
        <taxon>Anopheles</taxon>
    </lineage>
</organism>
<reference evidence="1 3" key="1">
    <citation type="journal article" date="2014" name="BMC Genomics">
        <title>Genome sequence of Anopheles sinensis provides insight into genetics basis of mosquito competence for malaria parasites.</title>
        <authorList>
            <person name="Zhou D."/>
            <person name="Zhang D."/>
            <person name="Ding G."/>
            <person name="Shi L."/>
            <person name="Hou Q."/>
            <person name="Ye Y."/>
            <person name="Xu Y."/>
            <person name="Zhou H."/>
            <person name="Xiong C."/>
            <person name="Li S."/>
            <person name="Yu J."/>
            <person name="Hong S."/>
            <person name="Yu X."/>
            <person name="Zou P."/>
            <person name="Chen C."/>
            <person name="Chang X."/>
            <person name="Wang W."/>
            <person name="Lv Y."/>
            <person name="Sun Y."/>
            <person name="Ma L."/>
            <person name="Shen B."/>
            <person name="Zhu C."/>
        </authorList>
    </citation>
    <scope>NUCLEOTIDE SEQUENCE [LARGE SCALE GENOMIC DNA]</scope>
</reference>
<dbReference type="PANTHER" id="PTHR33053">
    <property type="entry name" value="PROTEIN, PUTATIVE-RELATED"/>
    <property type="match status" value="1"/>
</dbReference>
<evidence type="ECO:0000313" key="2">
    <source>
        <dbReference type="EnsemblMetazoa" id="ASIC001058-PA"/>
    </source>
</evidence>